<dbReference type="GO" id="GO:0005802">
    <property type="term" value="C:trans-Golgi network"/>
    <property type="evidence" value="ECO:0007669"/>
    <property type="project" value="TreeGrafter"/>
</dbReference>
<dbReference type="InterPro" id="IPR033443">
    <property type="entry name" value="PROP1-like_PPR_dom"/>
</dbReference>
<evidence type="ECO:0000256" key="13">
    <source>
        <dbReference type="SAM" id="MobiDB-lite"/>
    </source>
</evidence>
<dbReference type="InterPro" id="IPR029063">
    <property type="entry name" value="SAM-dependent_MTases_sf"/>
</dbReference>
<dbReference type="Pfam" id="PF03141">
    <property type="entry name" value="Methyltransf_29"/>
    <property type="match status" value="1"/>
</dbReference>
<evidence type="ECO:0000256" key="9">
    <source>
        <dbReference type="ARBA" id="ARBA00023136"/>
    </source>
</evidence>
<feature type="compositionally biased region" description="Polar residues" evidence="13">
    <location>
        <begin position="75"/>
        <end position="84"/>
    </location>
</feature>
<name>A0AAV9AIU1_ACOGR</name>
<evidence type="ECO:0000256" key="2">
    <source>
        <dbReference type="ARBA" id="ARBA00008361"/>
    </source>
</evidence>
<dbReference type="Gene3D" id="3.40.50.150">
    <property type="entry name" value="Vaccinia Virus protein VP39"/>
    <property type="match status" value="1"/>
</dbReference>
<dbReference type="GO" id="GO:0005768">
    <property type="term" value="C:endosome"/>
    <property type="evidence" value="ECO:0007669"/>
    <property type="project" value="TreeGrafter"/>
</dbReference>
<evidence type="ECO:0000313" key="16">
    <source>
        <dbReference type="EMBL" id="KAK1264128.1"/>
    </source>
</evidence>
<evidence type="ECO:0000256" key="1">
    <source>
        <dbReference type="ARBA" id="ARBA00004606"/>
    </source>
</evidence>
<evidence type="ECO:0000256" key="5">
    <source>
        <dbReference type="ARBA" id="ARBA00022692"/>
    </source>
</evidence>
<dbReference type="EMBL" id="JAUJYN010000009">
    <property type="protein sequence ID" value="KAK1264128.1"/>
    <property type="molecule type" value="Genomic_DNA"/>
</dbReference>
<dbReference type="FunFam" id="1.25.40.10:FF:000339">
    <property type="entry name" value="Proteinaceous RNase P 1, chloroplastic/mitochondrial"/>
    <property type="match status" value="1"/>
</dbReference>
<keyword evidence="3 16" id="KW-0489">Methyltransferase</keyword>
<dbReference type="GO" id="GO:0016020">
    <property type="term" value="C:membrane"/>
    <property type="evidence" value="ECO:0007669"/>
    <property type="project" value="UniProtKB-SubCell"/>
</dbReference>
<dbReference type="InterPro" id="IPR002885">
    <property type="entry name" value="PPR_rpt"/>
</dbReference>
<protein>
    <submittedName>
        <fullName evidence="16">Methyltransferase PMT26</fullName>
    </submittedName>
</protein>
<feature type="domain" description="PRORP" evidence="14">
    <location>
        <begin position="1030"/>
        <end position="1171"/>
    </location>
</feature>
<keyword evidence="7" id="KW-0735">Signal-anchor</keyword>
<dbReference type="InterPro" id="IPR004159">
    <property type="entry name" value="Put_SAM_MeTrfase"/>
</dbReference>
<dbReference type="PROSITE" id="PS51375">
    <property type="entry name" value="PPR"/>
    <property type="match status" value="1"/>
</dbReference>
<accession>A0AAV9AIU1</accession>
<reference evidence="16" key="1">
    <citation type="journal article" date="2023" name="Nat. Commun.">
        <title>Diploid and tetraploid genomes of Acorus and the evolution of monocots.</title>
        <authorList>
            <person name="Ma L."/>
            <person name="Liu K.W."/>
            <person name="Li Z."/>
            <person name="Hsiao Y.Y."/>
            <person name="Qi Y."/>
            <person name="Fu T."/>
            <person name="Tang G.D."/>
            <person name="Zhang D."/>
            <person name="Sun W.H."/>
            <person name="Liu D.K."/>
            <person name="Li Y."/>
            <person name="Chen G.Z."/>
            <person name="Liu X.D."/>
            <person name="Liao X.Y."/>
            <person name="Jiang Y.T."/>
            <person name="Yu X."/>
            <person name="Hao Y."/>
            <person name="Huang J."/>
            <person name="Zhao X.W."/>
            <person name="Ke S."/>
            <person name="Chen Y.Y."/>
            <person name="Wu W.L."/>
            <person name="Hsu J.L."/>
            <person name="Lin Y.F."/>
            <person name="Huang M.D."/>
            <person name="Li C.Y."/>
            <person name="Huang L."/>
            <person name="Wang Z.W."/>
            <person name="Zhao X."/>
            <person name="Zhong W.Y."/>
            <person name="Peng D.H."/>
            <person name="Ahmad S."/>
            <person name="Lan S."/>
            <person name="Zhang J.S."/>
            <person name="Tsai W.C."/>
            <person name="Van de Peer Y."/>
            <person name="Liu Z.J."/>
        </authorList>
    </citation>
    <scope>NUCLEOTIDE SEQUENCE</scope>
    <source>
        <strain evidence="16">SCP</strain>
    </source>
</reference>
<feature type="compositionally biased region" description="Basic and acidic residues" evidence="13">
    <location>
        <begin position="117"/>
        <end position="137"/>
    </location>
</feature>
<dbReference type="AlphaFoldDB" id="A0AAV9AIU1"/>
<organism evidence="16 17">
    <name type="scientific">Acorus gramineus</name>
    <name type="common">Dwarf sweet flag</name>
    <dbReference type="NCBI Taxonomy" id="55184"/>
    <lineage>
        <taxon>Eukaryota</taxon>
        <taxon>Viridiplantae</taxon>
        <taxon>Streptophyta</taxon>
        <taxon>Embryophyta</taxon>
        <taxon>Tracheophyta</taxon>
        <taxon>Spermatophyta</taxon>
        <taxon>Magnoliopsida</taxon>
        <taxon>Liliopsida</taxon>
        <taxon>Acoraceae</taxon>
        <taxon>Acorus</taxon>
    </lineage>
</organism>
<keyword evidence="5" id="KW-0812">Transmembrane</keyword>
<gene>
    <name evidence="16" type="ORF">QJS04_geneDACA009217</name>
</gene>
<keyword evidence="6" id="KW-0677">Repeat</keyword>
<keyword evidence="9" id="KW-0472">Membrane</keyword>
<evidence type="ECO:0000259" key="14">
    <source>
        <dbReference type="Pfam" id="PF16953"/>
    </source>
</evidence>
<feature type="compositionally biased region" description="Polar residues" evidence="13">
    <location>
        <begin position="230"/>
        <end position="242"/>
    </location>
</feature>
<dbReference type="PANTHER" id="PTHR10108:SF1130">
    <property type="entry name" value="METHYLTRANSFERASE PMT26-RELATED"/>
    <property type="match status" value="1"/>
</dbReference>
<evidence type="ECO:0000256" key="4">
    <source>
        <dbReference type="ARBA" id="ARBA00022679"/>
    </source>
</evidence>
<dbReference type="Gene3D" id="1.25.40.10">
    <property type="entry name" value="Tetratricopeptide repeat domain"/>
    <property type="match status" value="1"/>
</dbReference>
<feature type="domain" description="PROP1-like PPR" evidence="15">
    <location>
        <begin position="790"/>
        <end position="989"/>
    </location>
</feature>
<keyword evidence="17" id="KW-1185">Reference proteome</keyword>
<dbReference type="InterPro" id="IPR011990">
    <property type="entry name" value="TPR-like_helical_dom_sf"/>
</dbReference>
<dbReference type="PANTHER" id="PTHR10108">
    <property type="entry name" value="SAM-DEPENDENT METHYLTRANSFERASE"/>
    <property type="match status" value="1"/>
</dbReference>
<proteinExistence type="inferred from homology"/>
<feature type="region of interest" description="Disordered" evidence="13">
    <location>
        <begin position="47"/>
        <end position="257"/>
    </location>
</feature>
<evidence type="ECO:0000256" key="3">
    <source>
        <dbReference type="ARBA" id="ARBA00022603"/>
    </source>
</evidence>
<keyword evidence="4" id="KW-0808">Transferase</keyword>
<comment type="subcellular location">
    <subcellularLocation>
        <location evidence="11">Endomembrane system</location>
        <topology evidence="11">Single-pass membrane protein</topology>
    </subcellularLocation>
    <subcellularLocation>
        <location evidence="1">Membrane</location>
        <topology evidence="1">Single-pass type II membrane protein</topology>
    </subcellularLocation>
</comment>
<dbReference type="InterPro" id="IPR031595">
    <property type="entry name" value="PRORP_C"/>
</dbReference>
<dbReference type="Pfam" id="PF16953">
    <property type="entry name" value="PRORP"/>
    <property type="match status" value="1"/>
</dbReference>
<feature type="compositionally biased region" description="Basic and acidic residues" evidence="13">
    <location>
        <begin position="165"/>
        <end position="217"/>
    </location>
</feature>
<feature type="compositionally biased region" description="Basic and acidic residues" evidence="13">
    <location>
        <begin position="52"/>
        <end position="62"/>
    </location>
</feature>
<evidence type="ECO:0000313" key="17">
    <source>
        <dbReference type="Proteomes" id="UP001179952"/>
    </source>
</evidence>
<keyword evidence="10" id="KW-0325">Glycoprotein</keyword>
<dbReference type="GO" id="GO:0032259">
    <property type="term" value="P:methylation"/>
    <property type="evidence" value="ECO:0007669"/>
    <property type="project" value="UniProtKB-KW"/>
</dbReference>
<evidence type="ECO:0000256" key="8">
    <source>
        <dbReference type="ARBA" id="ARBA00022989"/>
    </source>
</evidence>
<dbReference type="FunFam" id="3.40.50.150:FF:000084">
    <property type="entry name" value="probable methyltransferase PMT23"/>
    <property type="match status" value="1"/>
</dbReference>
<evidence type="ECO:0000256" key="12">
    <source>
        <dbReference type="PROSITE-ProRule" id="PRU00708"/>
    </source>
</evidence>
<comment type="caution">
    <text evidence="16">The sequence shown here is derived from an EMBL/GenBank/DDBJ whole genome shotgun (WGS) entry which is preliminary data.</text>
</comment>
<evidence type="ECO:0000256" key="6">
    <source>
        <dbReference type="ARBA" id="ARBA00022737"/>
    </source>
</evidence>
<evidence type="ECO:0000256" key="7">
    <source>
        <dbReference type="ARBA" id="ARBA00022968"/>
    </source>
</evidence>
<evidence type="ECO:0000256" key="11">
    <source>
        <dbReference type="ARBA" id="ARBA00037847"/>
    </source>
</evidence>
<evidence type="ECO:0000256" key="10">
    <source>
        <dbReference type="ARBA" id="ARBA00023180"/>
    </source>
</evidence>
<dbReference type="Gene3D" id="3.40.50.11980">
    <property type="match status" value="1"/>
</dbReference>
<comment type="similarity">
    <text evidence="2">Belongs to the methyltransferase superfamily.</text>
</comment>
<sequence>MAFGKNPRMDNRRSSSSSYCSTVTLVVFVALCLVGVWMMTSSAVVPIDMSPSEDKPEQKEQITETNSRPFEDSSGDVTDATNGDSDAPTDETDKKRFQTQNLDEEVREETNPNPIKENQETKSEPESENSEEKKDGGGETNGDTNGDAKDGETTNTEQQQEQSEEEKKNTELEGGVQEEKKEGQIEEKVEEKKEGQIEEKVEEKNTEDKSGESKIEVFPDGAQSEILKETTMQNGSFSTQSAESKKEKEVQAASSSGQTNNNVYNWKLCNVTAGPDYIPCLDNVAAIKKLHSTKHYEHRERHCPEEGPTCLVPLPEGYRRRIDWPQSRDKIWYFNVPHVKLAEVKGHQNWVKVTGEYLTFPGGGTQFKHGALHYIDFIQDSVPDISWGKRSRVILDVGCGVASLGGYLFERGVLAMSFAPKDEHEAQVQFALERGIPAVSAVMGTKRLPFPGRVFDVVHCARCRVPWHIEGGTLLLELNRLLRPGGYFVWSATPVYQKLPEDVGIWEAMKALTKSMCWDLVTIKRDAVNQVGAAIFKKPMSNECYEKREQNEPPLCQSSDDANAAWNIPLQPCMHKLPIGASERGSRWPEQWPERLDKAPYWLNGSQVGVYGKAAPQDFMEDYEHWKHVVNKSYLNGMGINWSTVRNVMDMRSVYGGFAAALKDLKVWVMNVVSVDAPDTLPIIYERGLFGIYHNWCESFNTYPRTYDLLHADHLFSKLSKRCKLTSVMAEVDRILRPEGKLIVRDKVATITELENMARSLQWETLITEHQRLQVKEVVDSEREYLTMAQRRRAERSSPSTLLRVALDQCSRRNDLSEALRLYDSARADSVPLSLHHYNVLLYLCSNGPKSSLNRGFDIFRQMGLDQIPPNEATFTNLARLAAAADDPNLAFDVVKRVPAPRLRSYGPALFGFCKRGDFDGAFEVDEHMLRSGVVAEEAELAALLGVSVEKGRGESVYRMLHRLRAAVRRVEESTAGVCEGWFRSEVAEGVGEEEWDVGKVREGVVRGGGGWHGIGWLGKGRWRVARAEVDRDGTCRCCGERLDCIDIDPSETKRFASSVSGLAFQREVQSDFTRFQEWLARRGPFEAVVDGANVGYFNQYSFSFFQLNSVVNGIREMSPSKKLPLIILHNSRMRGGPADNPKVQELLERWRRSGVLYTTPIGSNDDWILIAKSMGNEAYSDENLFVRLRISKEGPVFHMPPPYSIVIQESEKGSWHIPTVSGDDIEQPIQWVCATRSAANTLESGSHEVQTNLDLTMAA</sequence>
<dbReference type="Pfam" id="PF17177">
    <property type="entry name" value="PPR_long"/>
    <property type="match status" value="1"/>
</dbReference>
<dbReference type="SUPFAM" id="SSF53335">
    <property type="entry name" value="S-adenosyl-L-methionine-dependent methyltransferases"/>
    <property type="match status" value="2"/>
</dbReference>
<dbReference type="Proteomes" id="UP001179952">
    <property type="component" value="Unassembled WGS sequence"/>
</dbReference>
<feature type="repeat" description="PPR" evidence="12">
    <location>
        <begin position="902"/>
        <end position="936"/>
    </location>
</feature>
<reference evidence="16" key="2">
    <citation type="submission" date="2023-06" db="EMBL/GenBank/DDBJ databases">
        <authorList>
            <person name="Ma L."/>
            <person name="Liu K.-W."/>
            <person name="Li Z."/>
            <person name="Hsiao Y.-Y."/>
            <person name="Qi Y."/>
            <person name="Fu T."/>
            <person name="Tang G."/>
            <person name="Zhang D."/>
            <person name="Sun W.-H."/>
            <person name="Liu D.-K."/>
            <person name="Li Y."/>
            <person name="Chen G.-Z."/>
            <person name="Liu X.-D."/>
            <person name="Liao X.-Y."/>
            <person name="Jiang Y.-T."/>
            <person name="Yu X."/>
            <person name="Hao Y."/>
            <person name="Huang J."/>
            <person name="Zhao X.-W."/>
            <person name="Ke S."/>
            <person name="Chen Y.-Y."/>
            <person name="Wu W.-L."/>
            <person name="Hsu J.-L."/>
            <person name="Lin Y.-F."/>
            <person name="Huang M.-D."/>
            <person name="Li C.-Y."/>
            <person name="Huang L."/>
            <person name="Wang Z.-W."/>
            <person name="Zhao X."/>
            <person name="Zhong W.-Y."/>
            <person name="Peng D.-H."/>
            <person name="Ahmad S."/>
            <person name="Lan S."/>
            <person name="Zhang J.-S."/>
            <person name="Tsai W.-C."/>
            <person name="Van De Peer Y."/>
            <person name="Liu Z.-J."/>
        </authorList>
    </citation>
    <scope>NUCLEOTIDE SEQUENCE</scope>
    <source>
        <strain evidence="16">SCP</strain>
        <tissue evidence="16">Leaves</tissue>
    </source>
</reference>
<evidence type="ECO:0000259" key="15">
    <source>
        <dbReference type="Pfam" id="PF17177"/>
    </source>
</evidence>
<keyword evidence="8" id="KW-1133">Transmembrane helix</keyword>
<dbReference type="GO" id="GO:0008168">
    <property type="term" value="F:methyltransferase activity"/>
    <property type="evidence" value="ECO:0007669"/>
    <property type="project" value="UniProtKB-KW"/>
</dbReference>